<evidence type="ECO:0000313" key="2">
    <source>
        <dbReference type="EMBL" id="CAF2028428.1"/>
    </source>
</evidence>
<evidence type="ECO:0000313" key="3">
    <source>
        <dbReference type="EMBL" id="CAF5041626.1"/>
    </source>
</evidence>
<comment type="caution">
    <text evidence="2">The sequence shown here is derived from an EMBL/GenBank/DDBJ whole genome shotgun (WGS) entry which is preliminary data.</text>
</comment>
<dbReference type="Proteomes" id="UP000676336">
    <property type="component" value="Unassembled WGS sequence"/>
</dbReference>
<feature type="non-terminal residue" evidence="2">
    <location>
        <position position="1"/>
    </location>
</feature>
<evidence type="ECO:0000256" key="1">
    <source>
        <dbReference type="SAM" id="MobiDB-lite"/>
    </source>
</evidence>
<sequence length="25" mass="2591">MASASNDDHVRSGFLGKTGTDDVPL</sequence>
<name>A0A816N3N9_9BILA</name>
<dbReference type="EMBL" id="CAJOBI010230247">
    <property type="protein sequence ID" value="CAF5062759.1"/>
    <property type="molecule type" value="Genomic_DNA"/>
</dbReference>
<feature type="non-terminal residue" evidence="2">
    <location>
        <position position="25"/>
    </location>
</feature>
<dbReference type="Proteomes" id="UP000663824">
    <property type="component" value="Unassembled WGS sequence"/>
</dbReference>
<proteinExistence type="predicted"/>
<dbReference type="EMBL" id="CAJNRE010003747">
    <property type="protein sequence ID" value="CAF2028428.1"/>
    <property type="molecule type" value="Genomic_DNA"/>
</dbReference>
<evidence type="ECO:0000313" key="5">
    <source>
        <dbReference type="Proteomes" id="UP000663824"/>
    </source>
</evidence>
<feature type="region of interest" description="Disordered" evidence="1">
    <location>
        <begin position="1"/>
        <end position="25"/>
    </location>
</feature>
<dbReference type="EMBL" id="CAJOBI010221092">
    <property type="protein sequence ID" value="CAF5041626.1"/>
    <property type="molecule type" value="Genomic_DNA"/>
</dbReference>
<organism evidence="2 5">
    <name type="scientific">Rotaria magnacalcarata</name>
    <dbReference type="NCBI Taxonomy" id="392030"/>
    <lineage>
        <taxon>Eukaryota</taxon>
        <taxon>Metazoa</taxon>
        <taxon>Spiralia</taxon>
        <taxon>Gnathifera</taxon>
        <taxon>Rotifera</taxon>
        <taxon>Eurotatoria</taxon>
        <taxon>Bdelloidea</taxon>
        <taxon>Philodinida</taxon>
        <taxon>Philodinidae</taxon>
        <taxon>Rotaria</taxon>
    </lineage>
</organism>
<gene>
    <name evidence="2" type="ORF">MBJ925_LOCUS9702</name>
    <name evidence="3" type="ORF">SMN809_LOCUS58664</name>
    <name evidence="4" type="ORF">SMN809_LOCUS59858</name>
</gene>
<reference evidence="2" key="1">
    <citation type="submission" date="2021-02" db="EMBL/GenBank/DDBJ databases">
        <authorList>
            <person name="Nowell W R."/>
        </authorList>
    </citation>
    <scope>NUCLEOTIDE SEQUENCE</scope>
</reference>
<dbReference type="AlphaFoldDB" id="A0A816N3N9"/>
<evidence type="ECO:0000313" key="4">
    <source>
        <dbReference type="EMBL" id="CAF5062759.1"/>
    </source>
</evidence>
<protein>
    <submittedName>
        <fullName evidence="2">Uncharacterized protein</fullName>
    </submittedName>
</protein>
<feature type="compositionally biased region" description="Basic and acidic residues" evidence="1">
    <location>
        <begin position="1"/>
        <end position="11"/>
    </location>
</feature>
<accession>A0A816N3N9</accession>